<dbReference type="OrthoDB" id="2135488at2759"/>
<gene>
    <name evidence="3" type="ORF">PCON_13745</name>
</gene>
<evidence type="ECO:0000256" key="1">
    <source>
        <dbReference type="ARBA" id="ARBA00038310"/>
    </source>
</evidence>
<dbReference type="AlphaFoldDB" id="U4LLA7"/>
<dbReference type="GO" id="GO:0016787">
    <property type="term" value="F:hydrolase activity"/>
    <property type="evidence" value="ECO:0007669"/>
    <property type="project" value="InterPro"/>
</dbReference>
<dbReference type="OMA" id="IAWRTAM"/>
<evidence type="ECO:0000313" key="3">
    <source>
        <dbReference type="EMBL" id="CCX32894.1"/>
    </source>
</evidence>
<dbReference type="PANTHER" id="PTHR43569">
    <property type="entry name" value="AMIDOHYDROLASE"/>
    <property type="match status" value="1"/>
</dbReference>
<reference evidence="3 4" key="1">
    <citation type="journal article" date="2013" name="PLoS Genet.">
        <title>The genome and development-dependent transcriptomes of Pyronema confluens: a window into fungal evolution.</title>
        <authorList>
            <person name="Traeger S."/>
            <person name="Altegoer F."/>
            <person name="Freitag M."/>
            <person name="Gabaldon T."/>
            <person name="Kempken F."/>
            <person name="Kumar A."/>
            <person name="Marcet-Houben M."/>
            <person name="Poggeler S."/>
            <person name="Stajich J.E."/>
            <person name="Nowrousian M."/>
        </authorList>
    </citation>
    <scope>NUCLEOTIDE SEQUENCE [LARGE SCALE GENOMIC DNA]</scope>
    <source>
        <strain evidence="4">CBS 100304</strain>
        <tissue evidence="3">Vegetative mycelium</tissue>
    </source>
</reference>
<dbReference type="Pfam" id="PF04909">
    <property type="entry name" value="Amidohydro_2"/>
    <property type="match status" value="1"/>
</dbReference>
<evidence type="ECO:0000313" key="4">
    <source>
        <dbReference type="Proteomes" id="UP000018144"/>
    </source>
</evidence>
<feature type="domain" description="Amidohydrolase-related" evidence="2">
    <location>
        <begin position="201"/>
        <end position="347"/>
    </location>
</feature>
<accession>U4LLA7</accession>
<dbReference type="eggNOG" id="ENOG502RZT7">
    <property type="taxonomic scope" value="Eukaryota"/>
</dbReference>
<dbReference type="InterPro" id="IPR006680">
    <property type="entry name" value="Amidohydro-rel"/>
</dbReference>
<protein>
    <submittedName>
        <fullName evidence="3">Similar to Uncharacterized protein y4mH acc. no. P55567</fullName>
    </submittedName>
</protein>
<dbReference type="InterPro" id="IPR032466">
    <property type="entry name" value="Metal_Hydrolase"/>
</dbReference>
<dbReference type="PANTHER" id="PTHR43569:SF2">
    <property type="entry name" value="AMIDOHYDROLASE-RELATED DOMAIN-CONTAINING PROTEIN"/>
    <property type="match status" value="1"/>
</dbReference>
<dbReference type="InterPro" id="IPR052350">
    <property type="entry name" value="Metallo-dep_Lactonases"/>
</dbReference>
<dbReference type="EMBL" id="HF935907">
    <property type="protein sequence ID" value="CCX32894.1"/>
    <property type="molecule type" value="Genomic_DNA"/>
</dbReference>
<organism evidence="3 4">
    <name type="scientific">Pyronema omphalodes (strain CBS 100304)</name>
    <name type="common">Pyronema confluens</name>
    <dbReference type="NCBI Taxonomy" id="1076935"/>
    <lineage>
        <taxon>Eukaryota</taxon>
        <taxon>Fungi</taxon>
        <taxon>Dikarya</taxon>
        <taxon>Ascomycota</taxon>
        <taxon>Pezizomycotina</taxon>
        <taxon>Pezizomycetes</taxon>
        <taxon>Pezizales</taxon>
        <taxon>Pyronemataceae</taxon>
        <taxon>Pyronema</taxon>
    </lineage>
</organism>
<comment type="similarity">
    <text evidence="1">Belongs to the metallo-dependent hydrolases superfamily.</text>
</comment>
<proteinExistence type="inferred from homology"/>
<name>U4LLA7_PYROM</name>
<keyword evidence="4" id="KW-1185">Reference proteome</keyword>
<dbReference type="SUPFAM" id="SSF51556">
    <property type="entry name" value="Metallo-dependent hydrolases"/>
    <property type="match status" value="1"/>
</dbReference>
<sequence length="348" mass="38391">MTRLIDSHIHLYSQSDNGALAWMTPTNPLAGSYDPAKYASCSSSSEDLTGYIFVETDRSYPSPISATADGLKNPLNEISMALDIFTSSNSKLLGMVSFAPLPLGAAGMQSWWNLALKLGDSPKTVEKMVRGVRYLVQDKPRGTLSCPGFVEGIRWTLGKGMVFELGVDTRSTGLWQLEETVEVMREVMGEGQENGEGSGWVVIDHMAKPDLHVSNFHSDRKTAEWLEKLKILARYPNVAVKFSGLFSELDYEVCEGGDVDVVVKKILPWVEGIVFVFGADRVIWGSDWPVCNIGYGNMVGQEEADGAWRAWRQVSEKVLEELVKKGSMTEQEKHGVLGEVAARVYKLG</sequence>
<dbReference type="Proteomes" id="UP000018144">
    <property type="component" value="Unassembled WGS sequence"/>
</dbReference>
<evidence type="ECO:0000259" key="2">
    <source>
        <dbReference type="Pfam" id="PF04909"/>
    </source>
</evidence>
<dbReference type="STRING" id="1076935.U4LLA7"/>
<dbReference type="Gene3D" id="3.20.20.140">
    <property type="entry name" value="Metal-dependent hydrolases"/>
    <property type="match status" value="1"/>
</dbReference>